<gene>
    <name evidence="5" type="ORF">NEF87_003419</name>
</gene>
<feature type="transmembrane region" description="Helical" evidence="2">
    <location>
        <begin position="95"/>
        <end position="114"/>
    </location>
</feature>
<dbReference type="InterPro" id="IPR015914">
    <property type="entry name" value="PAPs_N"/>
</dbReference>
<dbReference type="InterPro" id="IPR008963">
    <property type="entry name" value="Purple_acid_Pase-like_N"/>
</dbReference>
<protein>
    <recommendedName>
        <fullName evidence="7">Calcineurin-like phosphoesterase domain-containing protein</fullName>
    </recommendedName>
</protein>
<evidence type="ECO:0000313" key="6">
    <source>
        <dbReference type="Proteomes" id="UP001208689"/>
    </source>
</evidence>
<feature type="domain" description="Purple acid phosphatase N-terminal" evidence="4">
    <location>
        <begin position="199"/>
        <end position="268"/>
    </location>
</feature>
<feature type="transmembrane region" description="Helical" evidence="2">
    <location>
        <begin position="126"/>
        <end position="146"/>
    </location>
</feature>
<organism evidence="5 6">
    <name type="scientific">Candidatus Lokiarchaeum ossiferum</name>
    <dbReference type="NCBI Taxonomy" id="2951803"/>
    <lineage>
        <taxon>Archaea</taxon>
        <taxon>Promethearchaeati</taxon>
        <taxon>Promethearchaeota</taxon>
        <taxon>Promethearchaeia</taxon>
        <taxon>Promethearchaeales</taxon>
        <taxon>Promethearchaeaceae</taxon>
        <taxon>Candidatus Lokiarchaeum</taxon>
    </lineage>
</organism>
<dbReference type="InterPro" id="IPR029052">
    <property type="entry name" value="Metallo-depent_PP-like"/>
</dbReference>
<feature type="transmembrane region" description="Helical" evidence="2">
    <location>
        <begin position="53"/>
        <end position="74"/>
    </location>
</feature>
<dbReference type="Pfam" id="PF16656">
    <property type="entry name" value="Pur_ac_phosph_N"/>
    <property type="match status" value="1"/>
</dbReference>
<evidence type="ECO:0000259" key="4">
    <source>
        <dbReference type="Pfam" id="PF16656"/>
    </source>
</evidence>
<keyword evidence="6" id="KW-1185">Reference proteome</keyword>
<dbReference type="InterPro" id="IPR039331">
    <property type="entry name" value="PAPs-like"/>
</dbReference>
<evidence type="ECO:0000259" key="3">
    <source>
        <dbReference type="Pfam" id="PF00149"/>
    </source>
</evidence>
<feature type="domain" description="Calcineurin-like phosphoesterase" evidence="3">
    <location>
        <begin position="301"/>
        <end position="497"/>
    </location>
</feature>
<accession>A0ABY6HX48</accession>
<dbReference type="Pfam" id="PF00149">
    <property type="entry name" value="Metallophos"/>
    <property type="match status" value="1"/>
</dbReference>
<keyword evidence="2" id="KW-0472">Membrane</keyword>
<feature type="transmembrane region" description="Helical" evidence="2">
    <location>
        <begin position="17"/>
        <end position="41"/>
    </location>
</feature>
<keyword evidence="1" id="KW-0732">Signal</keyword>
<dbReference type="Gene3D" id="3.60.21.10">
    <property type="match status" value="1"/>
</dbReference>
<dbReference type="PANTHER" id="PTHR22953:SF153">
    <property type="entry name" value="PURPLE ACID PHOSPHATASE"/>
    <property type="match status" value="1"/>
</dbReference>
<name>A0ABY6HX48_9ARCH</name>
<evidence type="ECO:0000256" key="1">
    <source>
        <dbReference type="ARBA" id="ARBA00022729"/>
    </source>
</evidence>
<proteinExistence type="predicted"/>
<keyword evidence="2" id="KW-0812">Transmembrane</keyword>
<evidence type="ECO:0000313" key="5">
    <source>
        <dbReference type="EMBL" id="UYP47134.1"/>
    </source>
</evidence>
<feature type="transmembrane region" description="Helical" evidence="2">
    <location>
        <begin position="166"/>
        <end position="183"/>
    </location>
</feature>
<dbReference type="SUPFAM" id="SSF56300">
    <property type="entry name" value="Metallo-dependent phosphatases"/>
    <property type="match status" value="1"/>
</dbReference>
<dbReference type="PANTHER" id="PTHR22953">
    <property type="entry name" value="ACID PHOSPHATASE RELATED"/>
    <property type="match status" value="1"/>
</dbReference>
<dbReference type="SUPFAM" id="SSF49363">
    <property type="entry name" value="Purple acid phosphatase, N-terminal domain"/>
    <property type="match status" value="1"/>
</dbReference>
<keyword evidence="2" id="KW-1133">Transmembrane helix</keyword>
<dbReference type="EMBL" id="CP104013">
    <property type="protein sequence ID" value="UYP47134.1"/>
    <property type="molecule type" value="Genomic_DNA"/>
</dbReference>
<sequence length="560" mass="63978">METEKSRLFPPNFGKKLLFAFSIVLFISFFLLLLIIQPIWFDVNRFINDMTDLNINWILIIAILIIGVIGIEIYRYVYHFSTLIVEEQHKPKLGDYIRIVFFNIFCVALTVVLLSEMGNEKVLIKYGFLSILPWIFFGISLTLFILIQPKLASLWKRPLKIKAQAIGTNLLLGMLIIASVSFINNPSMGKSTMNTEPYLQYLGENSFSIMWLTNRDSSNWVQYGLDDTLEHKVYSMKDGLKDVSQIGTVTLENLTAGSTYYYKVFSQEIKRIFPINAIFGKIVESDLYQFTVPQTNPEELSFLLFSDIHEQSHLFSPLLELGGKSPYDIVFLDGDILNHVDSPQQIADQMITPLTDEFASEIPFVFVRGNHETRGELSRDFLDYIDTPTGNYYYSFNLGPVHFTILDSGEDKDDSHEEYSGLNDFSTYREAQTAWLEKEVVSDAYINATYRIVLVHAPLNEYLTESDAGSFLDYQQVWCDLLNSTGTDMTISGHHHENVKYASSSEFNPYNFPMIVTGGYELEDQAILRCDISATGLELYVLQDDGTVEGERVLEYTITA</sequence>
<dbReference type="Gene3D" id="2.60.40.380">
    <property type="entry name" value="Purple acid phosphatase-like, N-terminal"/>
    <property type="match status" value="1"/>
</dbReference>
<dbReference type="InterPro" id="IPR004843">
    <property type="entry name" value="Calcineurin-like_PHP"/>
</dbReference>
<evidence type="ECO:0008006" key="7">
    <source>
        <dbReference type="Google" id="ProtNLM"/>
    </source>
</evidence>
<evidence type="ECO:0000256" key="2">
    <source>
        <dbReference type="SAM" id="Phobius"/>
    </source>
</evidence>
<dbReference type="Proteomes" id="UP001208689">
    <property type="component" value="Chromosome"/>
</dbReference>
<reference evidence="5" key="1">
    <citation type="submission" date="2022-09" db="EMBL/GenBank/DDBJ databases">
        <title>Actin cytoskeleton and complex cell architecture in an #Asgard archaeon.</title>
        <authorList>
            <person name="Ponce Toledo R.I."/>
            <person name="Schleper C."/>
            <person name="Rodrigues Oliveira T."/>
            <person name="Wollweber F."/>
            <person name="Xu J."/>
            <person name="Rittmann S."/>
            <person name="Klingl A."/>
            <person name="Pilhofer M."/>
        </authorList>
    </citation>
    <scope>NUCLEOTIDE SEQUENCE</scope>
    <source>
        <strain evidence="5">B-35</strain>
    </source>
</reference>